<dbReference type="SUPFAM" id="SSF46689">
    <property type="entry name" value="Homeodomain-like"/>
    <property type="match status" value="1"/>
</dbReference>
<dbReference type="GO" id="GO:0000976">
    <property type="term" value="F:transcription cis-regulatory region binding"/>
    <property type="evidence" value="ECO:0007669"/>
    <property type="project" value="TreeGrafter"/>
</dbReference>
<protein>
    <submittedName>
        <fullName evidence="6">Transcriptional regulator, TetR family</fullName>
    </submittedName>
</protein>
<dbReference type="InterPro" id="IPR041678">
    <property type="entry name" value="TetR_C_16"/>
</dbReference>
<dbReference type="PANTHER" id="PTHR30055:SF234">
    <property type="entry name" value="HTH-TYPE TRANSCRIPTIONAL REGULATOR BETI"/>
    <property type="match status" value="1"/>
</dbReference>
<dbReference type="PANTHER" id="PTHR30055">
    <property type="entry name" value="HTH-TYPE TRANSCRIPTIONAL REGULATOR RUTR"/>
    <property type="match status" value="1"/>
</dbReference>
<organism evidence="6 7">
    <name type="scientific">Micromonospora inositola</name>
    <dbReference type="NCBI Taxonomy" id="47865"/>
    <lineage>
        <taxon>Bacteria</taxon>
        <taxon>Bacillati</taxon>
        <taxon>Actinomycetota</taxon>
        <taxon>Actinomycetes</taxon>
        <taxon>Micromonosporales</taxon>
        <taxon>Micromonosporaceae</taxon>
        <taxon>Micromonospora</taxon>
    </lineage>
</organism>
<dbReference type="AlphaFoldDB" id="A0A1C5JR83"/>
<dbReference type="PRINTS" id="PR00455">
    <property type="entry name" value="HTHTETR"/>
</dbReference>
<keyword evidence="7" id="KW-1185">Reference proteome</keyword>
<evidence type="ECO:0000313" key="6">
    <source>
        <dbReference type="EMBL" id="SCG72749.1"/>
    </source>
</evidence>
<gene>
    <name evidence="6" type="ORF">GA0070613_5151</name>
</gene>
<dbReference type="InterPro" id="IPR050109">
    <property type="entry name" value="HTH-type_TetR-like_transc_reg"/>
</dbReference>
<dbReference type="InterPro" id="IPR001647">
    <property type="entry name" value="HTH_TetR"/>
</dbReference>
<keyword evidence="1" id="KW-0805">Transcription regulation</keyword>
<dbReference type="RefSeq" id="WP_089014559.1">
    <property type="nucleotide sequence ID" value="NZ_LT607754.1"/>
</dbReference>
<dbReference type="OrthoDB" id="3210235at2"/>
<dbReference type="Gene3D" id="1.10.357.10">
    <property type="entry name" value="Tetracycline Repressor, domain 2"/>
    <property type="match status" value="1"/>
</dbReference>
<evidence type="ECO:0000256" key="1">
    <source>
        <dbReference type="ARBA" id="ARBA00023015"/>
    </source>
</evidence>
<keyword evidence="3" id="KW-0804">Transcription</keyword>
<reference evidence="7" key="1">
    <citation type="submission" date="2016-06" db="EMBL/GenBank/DDBJ databases">
        <authorList>
            <person name="Varghese N."/>
            <person name="Submissions Spin"/>
        </authorList>
    </citation>
    <scope>NUCLEOTIDE SEQUENCE [LARGE SCALE GENOMIC DNA]</scope>
    <source>
        <strain evidence="7">DSM 43819</strain>
    </source>
</reference>
<name>A0A1C5JR83_9ACTN</name>
<keyword evidence="2 4" id="KW-0238">DNA-binding</keyword>
<dbReference type="Pfam" id="PF17920">
    <property type="entry name" value="TetR_C_16"/>
    <property type="match status" value="1"/>
</dbReference>
<dbReference type="PROSITE" id="PS50977">
    <property type="entry name" value="HTH_TETR_2"/>
    <property type="match status" value="1"/>
</dbReference>
<dbReference type="InterPro" id="IPR009057">
    <property type="entry name" value="Homeodomain-like_sf"/>
</dbReference>
<proteinExistence type="predicted"/>
<accession>A0A1C5JR83</accession>
<evidence type="ECO:0000259" key="5">
    <source>
        <dbReference type="PROSITE" id="PS50977"/>
    </source>
</evidence>
<evidence type="ECO:0000256" key="3">
    <source>
        <dbReference type="ARBA" id="ARBA00023163"/>
    </source>
</evidence>
<evidence type="ECO:0000256" key="2">
    <source>
        <dbReference type="ARBA" id="ARBA00023125"/>
    </source>
</evidence>
<dbReference type="Proteomes" id="UP000198221">
    <property type="component" value="Chromosome I"/>
</dbReference>
<feature type="DNA-binding region" description="H-T-H motif" evidence="4">
    <location>
        <begin position="41"/>
        <end position="60"/>
    </location>
</feature>
<dbReference type="Pfam" id="PF00440">
    <property type="entry name" value="TetR_N"/>
    <property type="match status" value="1"/>
</dbReference>
<dbReference type="EMBL" id="LT607754">
    <property type="protein sequence ID" value="SCG72749.1"/>
    <property type="molecule type" value="Genomic_DNA"/>
</dbReference>
<dbReference type="GO" id="GO:0003700">
    <property type="term" value="F:DNA-binding transcription factor activity"/>
    <property type="evidence" value="ECO:0007669"/>
    <property type="project" value="TreeGrafter"/>
</dbReference>
<evidence type="ECO:0000313" key="7">
    <source>
        <dbReference type="Proteomes" id="UP000198221"/>
    </source>
</evidence>
<feature type="domain" description="HTH tetR-type" evidence="5">
    <location>
        <begin position="18"/>
        <end position="78"/>
    </location>
</feature>
<evidence type="ECO:0000256" key="4">
    <source>
        <dbReference type="PROSITE-ProRule" id="PRU00335"/>
    </source>
</evidence>
<sequence>MSDSRGGAASTRRRRDADSTRAALLKAGAELFAERGYDHATIRDIGERAGVDAAMIARYFGGKAQLYIAVLREEMGDDIPVDILDPARMRHLVDRAIRRGPSPIYRVTIRPHDDPRAQAASRAELHRRIVGPLVARLAADGVDRPQEKAEVLTAAFIGVLTARASGAFDRLPDLDADDLTSLLLELLPPRH</sequence>